<dbReference type="EMBL" id="JABWCS010000176">
    <property type="protein sequence ID" value="NUU59070.1"/>
    <property type="molecule type" value="Genomic_DNA"/>
</dbReference>
<evidence type="ECO:0000313" key="11">
    <source>
        <dbReference type="Proteomes" id="UP000564806"/>
    </source>
</evidence>
<keyword evidence="11" id="KW-1185">Reference proteome</keyword>
<dbReference type="InterPro" id="IPR027417">
    <property type="entry name" value="P-loop_NTPase"/>
</dbReference>
<evidence type="ECO:0000256" key="1">
    <source>
        <dbReference type="ARBA" id="ARBA00005417"/>
    </source>
</evidence>
<evidence type="ECO:0000256" key="7">
    <source>
        <dbReference type="ARBA" id="ARBA00066388"/>
    </source>
</evidence>
<organism evidence="10 11">
    <name type="scientific">Paenibacillus agri</name>
    <dbReference type="NCBI Taxonomy" id="2744309"/>
    <lineage>
        <taxon>Bacteria</taxon>
        <taxon>Bacillati</taxon>
        <taxon>Bacillota</taxon>
        <taxon>Bacilli</taxon>
        <taxon>Bacillales</taxon>
        <taxon>Paenibacillaceae</taxon>
        <taxon>Paenibacillus</taxon>
    </lineage>
</organism>
<dbReference type="GO" id="GO:0015418">
    <property type="term" value="F:ABC-type quaternary ammonium compound transporting activity"/>
    <property type="evidence" value="ECO:0007669"/>
    <property type="project" value="UniProtKB-EC"/>
</dbReference>
<evidence type="ECO:0000259" key="9">
    <source>
        <dbReference type="PROSITE" id="PS50893"/>
    </source>
</evidence>
<dbReference type="EC" id="7.6.2.9" evidence="7"/>
<sequence length="319" mass="35397">MMKEAIVFEQVSKTFPKAPKPSVNETSLSIPQGSFVTILGASGSGKTTLLKMVNRIIEPTAGTISVFGKDIRSLPVTELRRSIGYVIQQVGLFPHLTIEQNIATVPDILGWERQKTAERIDYLMKLVHLPENYKKLYPRQLSGGQQQRVGIARAMAGDPAILLMDEPFGAIDAITRKKLQDDFKQIQQELGKTVLFVTHDVEEAMKLGDQMIVMNEGSIQQYDTPLAIMSNPSNSFVSSLIQADDLFQQLHLIRAEDRMIALTNETVTDGVPTIQGSESLKTALQSLLQHNAPYVVVENDKGERLGQITLEQLNLQNGR</sequence>
<evidence type="ECO:0000256" key="6">
    <source>
        <dbReference type="ARBA" id="ARBA00063934"/>
    </source>
</evidence>
<evidence type="ECO:0000256" key="2">
    <source>
        <dbReference type="ARBA" id="ARBA00022448"/>
    </source>
</evidence>
<name>A0A850EGS6_9BACL</name>
<dbReference type="SUPFAM" id="SSF52540">
    <property type="entry name" value="P-loop containing nucleoside triphosphate hydrolases"/>
    <property type="match status" value="1"/>
</dbReference>
<comment type="caution">
    <text evidence="10">The sequence shown here is derived from an EMBL/GenBank/DDBJ whole genome shotgun (WGS) entry which is preliminary data.</text>
</comment>
<comment type="subunit">
    <text evidence="6">The complex is composed of two ATP-binding proteins (OpuCA), two transmembrane proteins (OpuCB and OpuCD) and a solute-binding protein (OpuCC).</text>
</comment>
<reference evidence="10" key="1">
    <citation type="submission" date="2020-06" db="EMBL/GenBank/DDBJ databases">
        <title>Paenibacillus sp. nov., isolated from soil.</title>
        <authorList>
            <person name="Seo Y.L."/>
        </authorList>
    </citation>
    <scope>NUCLEOTIDE SEQUENCE [LARGE SCALE GENOMIC DNA]</scope>
    <source>
        <strain evidence="10">JW14</strain>
    </source>
</reference>
<protein>
    <recommendedName>
        <fullName evidence="8">Carnitine transport ATP-binding protein OpuCA</fullName>
        <ecNumber evidence="7">7.6.2.9</ecNumber>
    </recommendedName>
</protein>
<dbReference type="AlphaFoldDB" id="A0A850EGS6"/>
<proteinExistence type="inferred from homology"/>
<dbReference type="GO" id="GO:0016887">
    <property type="term" value="F:ATP hydrolysis activity"/>
    <property type="evidence" value="ECO:0007669"/>
    <property type="project" value="InterPro"/>
</dbReference>
<keyword evidence="2" id="KW-0813">Transport</keyword>
<dbReference type="SMART" id="SM00382">
    <property type="entry name" value="AAA"/>
    <property type="match status" value="1"/>
</dbReference>
<dbReference type="PROSITE" id="PS00211">
    <property type="entry name" value="ABC_TRANSPORTER_1"/>
    <property type="match status" value="1"/>
</dbReference>
<dbReference type="PROSITE" id="PS50893">
    <property type="entry name" value="ABC_TRANSPORTER_2"/>
    <property type="match status" value="1"/>
</dbReference>
<evidence type="ECO:0000256" key="3">
    <source>
        <dbReference type="ARBA" id="ARBA00022741"/>
    </source>
</evidence>
<dbReference type="Gene3D" id="3.40.50.300">
    <property type="entry name" value="P-loop containing nucleotide triphosphate hydrolases"/>
    <property type="match status" value="1"/>
</dbReference>
<comment type="similarity">
    <text evidence="1">Belongs to the ABC transporter superfamily.</text>
</comment>
<dbReference type="Pfam" id="PF00005">
    <property type="entry name" value="ABC_tran"/>
    <property type="match status" value="1"/>
</dbReference>
<dbReference type="PANTHER" id="PTHR43117:SF4">
    <property type="entry name" value="OSMOPROTECTANT IMPORT ATP-BINDING PROTEIN OSMV"/>
    <property type="match status" value="1"/>
</dbReference>
<evidence type="ECO:0000256" key="4">
    <source>
        <dbReference type="ARBA" id="ARBA00022840"/>
    </source>
</evidence>
<evidence type="ECO:0000256" key="8">
    <source>
        <dbReference type="ARBA" id="ARBA00070305"/>
    </source>
</evidence>
<dbReference type="InterPro" id="IPR017871">
    <property type="entry name" value="ABC_transporter-like_CS"/>
</dbReference>
<dbReference type="GO" id="GO:0005524">
    <property type="term" value="F:ATP binding"/>
    <property type="evidence" value="ECO:0007669"/>
    <property type="project" value="UniProtKB-KW"/>
</dbReference>
<dbReference type="Proteomes" id="UP000564806">
    <property type="component" value="Unassembled WGS sequence"/>
</dbReference>
<dbReference type="InterPro" id="IPR003439">
    <property type="entry name" value="ABC_transporter-like_ATP-bd"/>
</dbReference>
<dbReference type="PANTHER" id="PTHR43117">
    <property type="entry name" value="OSMOPROTECTANT IMPORT ATP-BINDING PROTEIN OSMV"/>
    <property type="match status" value="1"/>
</dbReference>
<dbReference type="SUPFAM" id="SSF54631">
    <property type="entry name" value="CBS-domain pair"/>
    <property type="match status" value="1"/>
</dbReference>
<comment type="catalytic activity">
    <reaction evidence="5">
        <text>a quaternary ammonium(out) + ATP + H2O = a quaternary ammonium(in) + ADP + phosphate + H(+)</text>
        <dbReference type="Rhea" id="RHEA:11036"/>
        <dbReference type="ChEBI" id="CHEBI:15377"/>
        <dbReference type="ChEBI" id="CHEBI:15378"/>
        <dbReference type="ChEBI" id="CHEBI:30616"/>
        <dbReference type="ChEBI" id="CHEBI:35267"/>
        <dbReference type="ChEBI" id="CHEBI:43474"/>
        <dbReference type="ChEBI" id="CHEBI:456216"/>
        <dbReference type="EC" id="7.6.2.9"/>
    </reaction>
</comment>
<dbReference type="InterPro" id="IPR003593">
    <property type="entry name" value="AAA+_ATPase"/>
</dbReference>
<dbReference type="FunFam" id="3.40.50.300:FF:000425">
    <property type="entry name" value="Probable ABC transporter, ATP-binding subunit"/>
    <property type="match status" value="1"/>
</dbReference>
<dbReference type="InterPro" id="IPR046342">
    <property type="entry name" value="CBS_dom_sf"/>
</dbReference>
<evidence type="ECO:0000256" key="5">
    <source>
        <dbReference type="ARBA" id="ARBA00052482"/>
    </source>
</evidence>
<feature type="domain" description="ABC transporter" evidence="9">
    <location>
        <begin position="6"/>
        <end position="241"/>
    </location>
</feature>
<evidence type="ECO:0000313" key="10">
    <source>
        <dbReference type="EMBL" id="NUU59070.1"/>
    </source>
</evidence>
<keyword evidence="4 10" id="KW-0067">ATP-binding</keyword>
<gene>
    <name evidence="10" type="ORF">HPT30_01560</name>
</gene>
<accession>A0A850EGS6</accession>
<keyword evidence="3" id="KW-0547">Nucleotide-binding</keyword>